<evidence type="ECO:0000256" key="13">
    <source>
        <dbReference type="SAM" id="Phobius"/>
    </source>
</evidence>
<comment type="subcellular location">
    <subcellularLocation>
        <location evidence="2">Membrane</location>
        <topology evidence="2">Multi-pass membrane protein</topology>
    </subcellularLocation>
    <subcellularLocation>
        <location evidence="1">Nucleus</location>
    </subcellularLocation>
</comment>
<evidence type="ECO:0000259" key="16">
    <source>
        <dbReference type="PROSITE" id="PS51194"/>
    </source>
</evidence>
<dbReference type="InterPro" id="IPR027417">
    <property type="entry name" value="P-loop_NTPase"/>
</dbReference>
<feature type="transmembrane region" description="Helical" evidence="13">
    <location>
        <begin position="1575"/>
        <end position="1599"/>
    </location>
</feature>
<dbReference type="EMBL" id="JAAPAO010000216">
    <property type="protein sequence ID" value="KAF4667192.1"/>
    <property type="molecule type" value="Genomic_DNA"/>
</dbReference>
<dbReference type="Proteomes" id="UP000591131">
    <property type="component" value="Unassembled WGS sequence"/>
</dbReference>
<feature type="domain" description="Helicase ATP-binding" evidence="15">
    <location>
        <begin position="278"/>
        <end position="441"/>
    </location>
</feature>
<dbReference type="PROSITE" id="PS50850">
    <property type="entry name" value="MFS"/>
    <property type="match status" value="2"/>
</dbReference>
<evidence type="ECO:0000256" key="4">
    <source>
        <dbReference type="ARBA" id="ARBA00022664"/>
    </source>
</evidence>
<feature type="transmembrane region" description="Helical" evidence="13">
    <location>
        <begin position="1052"/>
        <end position="1075"/>
    </location>
</feature>
<feature type="transmembrane region" description="Helical" evidence="13">
    <location>
        <begin position="959"/>
        <end position="979"/>
    </location>
</feature>
<dbReference type="InterPro" id="IPR011701">
    <property type="entry name" value="MFS"/>
</dbReference>
<dbReference type="Gene3D" id="3.40.50.300">
    <property type="entry name" value="P-loop containing nucleotide triphosphate hydrolases"/>
    <property type="match status" value="2"/>
</dbReference>
<evidence type="ECO:0000256" key="8">
    <source>
        <dbReference type="ARBA" id="ARBA00022840"/>
    </source>
</evidence>
<feature type="transmembrane region" description="Helical" evidence="13">
    <location>
        <begin position="1270"/>
        <end position="1292"/>
    </location>
</feature>
<evidence type="ECO:0000256" key="12">
    <source>
        <dbReference type="SAM" id="MobiDB-lite"/>
    </source>
</evidence>
<keyword evidence="5" id="KW-0547">Nucleotide-binding</keyword>
<dbReference type="Pfam" id="PF00271">
    <property type="entry name" value="Helicase_C"/>
    <property type="match status" value="1"/>
</dbReference>
<feature type="transmembrane region" description="Helical" evidence="13">
    <location>
        <begin position="1482"/>
        <end position="1502"/>
    </location>
</feature>
<evidence type="ECO:0000256" key="6">
    <source>
        <dbReference type="ARBA" id="ARBA00022801"/>
    </source>
</evidence>
<evidence type="ECO:0000256" key="9">
    <source>
        <dbReference type="ARBA" id="ARBA00023187"/>
    </source>
</evidence>
<dbReference type="CDD" id="cd06174">
    <property type="entry name" value="MFS"/>
    <property type="match status" value="1"/>
</dbReference>
<dbReference type="GO" id="GO:0003724">
    <property type="term" value="F:RNA helicase activity"/>
    <property type="evidence" value="ECO:0007669"/>
    <property type="project" value="UniProtKB-EC"/>
</dbReference>
<evidence type="ECO:0000259" key="15">
    <source>
        <dbReference type="PROSITE" id="PS51192"/>
    </source>
</evidence>
<dbReference type="Pfam" id="PF07690">
    <property type="entry name" value="MFS_1"/>
    <property type="match status" value="2"/>
</dbReference>
<dbReference type="InterPro" id="IPR001650">
    <property type="entry name" value="Helicase_C-like"/>
</dbReference>
<dbReference type="Pfam" id="PF04408">
    <property type="entry name" value="WHD_HA2"/>
    <property type="match status" value="1"/>
</dbReference>
<dbReference type="SUPFAM" id="SSF52540">
    <property type="entry name" value="P-loop containing nucleoside triphosphate hydrolases"/>
    <property type="match status" value="1"/>
</dbReference>
<reference evidence="17 18" key="1">
    <citation type="submission" date="2020-04" db="EMBL/GenBank/DDBJ databases">
        <title>Perkinsus chesapeaki whole genome sequence.</title>
        <authorList>
            <person name="Bogema D.R."/>
        </authorList>
    </citation>
    <scope>NUCLEOTIDE SEQUENCE [LARGE SCALE GENOMIC DNA]</scope>
    <source>
        <strain evidence="17">ATCC PRA-425</strain>
    </source>
</reference>
<keyword evidence="6" id="KW-0378">Hydrolase</keyword>
<dbReference type="FunFam" id="1.20.120.1080:FF:000001">
    <property type="entry name" value="Pre-mRNA-splicing factor ATP-dependent RNA helicase"/>
    <property type="match status" value="1"/>
</dbReference>
<dbReference type="InterPro" id="IPR036259">
    <property type="entry name" value="MFS_trans_sf"/>
</dbReference>
<dbReference type="InterPro" id="IPR014001">
    <property type="entry name" value="Helicase_ATP-bd"/>
</dbReference>
<feature type="domain" description="Major facilitator superfamily (MFS) profile" evidence="14">
    <location>
        <begin position="925"/>
        <end position="1323"/>
    </location>
</feature>
<dbReference type="GO" id="GO:0003723">
    <property type="term" value="F:RNA binding"/>
    <property type="evidence" value="ECO:0007669"/>
    <property type="project" value="TreeGrafter"/>
</dbReference>
<dbReference type="Gene3D" id="1.20.120.1080">
    <property type="match status" value="1"/>
</dbReference>
<evidence type="ECO:0000313" key="17">
    <source>
        <dbReference type="EMBL" id="KAF4667192.1"/>
    </source>
</evidence>
<feature type="transmembrane region" description="Helical" evidence="13">
    <location>
        <begin position="1145"/>
        <end position="1169"/>
    </location>
</feature>
<keyword evidence="8" id="KW-0067">ATP-binding</keyword>
<dbReference type="Pfam" id="PF21010">
    <property type="entry name" value="HA2_C"/>
    <property type="match status" value="1"/>
</dbReference>
<dbReference type="InterPro" id="IPR002464">
    <property type="entry name" value="DNA/RNA_helicase_DEAH_CS"/>
</dbReference>
<dbReference type="SMART" id="SM00487">
    <property type="entry name" value="DEXDc"/>
    <property type="match status" value="1"/>
</dbReference>
<feature type="domain" description="Helicase C-terminal" evidence="16">
    <location>
        <begin position="466"/>
        <end position="640"/>
    </location>
</feature>
<feature type="transmembrane region" description="Helical" evidence="13">
    <location>
        <begin position="1514"/>
        <end position="1537"/>
    </location>
</feature>
<feature type="transmembrane region" description="Helical" evidence="13">
    <location>
        <begin position="1087"/>
        <end position="1105"/>
    </location>
</feature>
<evidence type="ECO:0000259" key="14">
    <source>
        <dbReference type="PROSITE" id="PS50850"/>
    </source>
</evidence>
<name>A0A7J6M6L4_PERCH</name>
<dbReference type="FunFam" id="3.40.50.300:FF:000726">
    <property type="entry name" value="Pre-mRNA-splicing factor ATP-dependent RNA helicase"/>
    <property type="match status" value="1"/>
</dbReference>
<dbReference type="Gene3D" id="1.20.1250.20">
    <property type="entry name" value="MFS general substrate transporter like domains"/>
    <property type="match status" value="2"/>
</dbReference>
<protein>
    <recommendedName>
        <fullName evidence="3">RNA helicase</fullName>
        <ecNumber evidence="3">3.6.4.13</ecNumber>
    </recommendedName>
</protein>
<evidence type="ECO:0000256" key="5">
    <source>
        <dbReference type="ARBA" id="ARBA00022741"/>
    </source>
</evidence>
<dbReference type="SMART" id="SM00847">
    <property type="entry name" value="HA2"/>
    <property type="match status" value="1"/>
</dbReference>
<dbReference type="GO" id="GO:0006397">
    <property type="term" value="P:mRNA processing"/>
    <property type="evidence" value="ECO:0007669"/>
    <property type="project" value="UniProtKB-KW"/>
</dbReference>
<dbReference type="InterPro" id="IPR048333">
    <property type="entry name" value="HA2_WH"/>
</dbReference>
<feature type="transmembrane region" description="Helical" evidence="13">
    <location>
        <begin position="1298"/>
        <end position="1319"/>
    </location>
</feature>
<comment type="catalytic activity">
    <reaction evidence="11">
        <text>ATP + H2O = ADP + phosphate + H(+)</text>
        <dbReference type="Rhea" id="RHEA:13065"/>
        <dbReference type="ChEBI" id="CHEBI:15377"/>
        <dbReference type="ChEBI" id="CHEBI:15378"/>
        <dbReference type="ChEBI" id="CHEBI:30616"/>
        <dbReference type="ChEBI" id="CHEBI:43474"/>
        <dbReference type="ChEBI" id="CHEBI:456216"/>
        <dbReference type="EC" id="3.6.4.13"/>
    </reaction>
</comment>
<accession>A0A7J6M6L4</accession>
<dbReference type="GO" id="GO:0071006">
    <property type="term" value="C:U2-type catalytic step 1 spliceosome"/>
    <property type="evidence" value="ECO:0007669"/>
    <property type="project" value="UniProtKB-ARBA"/>
</dbReference>
<organism evidence="17 18">
    <name type="scientific">Perkinsus chesapeaki</name>
    <name type="common">Clam parasite</name>
    <name type="synonym">Perkinsus andrewsi</name>
    <dbReference type="NCBI Taxonomy" id="330153"/>
    <lineage>
        <taxon>Eukaryota</taxon>
        <taxon>Sar</taxon>
        <taxon>Alveolata</taxon>
        <taxon>Perkinsozoa</taxon>
        <taxon>Perkinsea</taxon>
        <taxon>Perkinsida</taxon>
        <taxon>Perkinsidae</taxon>
        <taxon>Perkinsus</taxon>
    </lineage>
</organism>
<dbReference type="InterPro" id="IPR020846">
    <property type="entry name" value="MFS_dom"/>
</dbReference>
<dbReference type="GO" id="GO:0071013">
    <property type="term" value="C:catalytic step 2 spliceosome"/>
    <property type="evidence" value="ECO:0007669"/>
    <property type="project" value="TreeGrafter"/>
</dbReference>
<keyword evidence="4" id="KW-0507">mRNA processing</keyword>
<gene>
    <name evidence="17" type="ORF">FOL47_003677</name>
</gene>
<dbReference type="FunFam" id="3.40.50.300:FF:000007">
    <property type="entry name" value="Pre-mRNA-splicing factor ATP-dependent RNA helicase"/>
    <property type="match status" value="1"/>
</dbReference>
<dbReference type="EC" id="3.6.4.13" evidence="3"/>
<dbReference type="PROSITE" id="PS51192">
    <property type="entry name" value="HELICASE_ATP_BIND_1"/>
    <property type="match status" value="1"/>
</dbReference>
<feature type="transmembrane region" description="Helical" evidence="13">
    <location>
        <begin position="1175"/>
        <end position="1199"/>
    </location>
</feature>
<dbReference type="GO" id="GO:0016020">
    <property type="term" value="C:membrane"/>
    <property type="evidence" value="ECO:0007669"/>
    <property type="project" value="UniProtKB-SubCell"/>
</dbReference>
<dbReference type="PROSITE" id="PS51194">
    <property type="entry name" value="HELICASE_CTER"/>
    <property type="match status" value="1"/>
</dbReference>
<dbReference type="GO" id="GO:0005524">
    <property type="term" value="F:ATP binding"/>
    <property type="evidence" value="ECO:0007669"/>
    <property type="project" value="UniProtKB-KW"/>
</dbReference>
<comment type="caution">
    <text evidence="17">The sequence shown here is derived from an EMBL/GenBank/DDBJ whole genome shotgun (WGS) entry which is preliminary data.</text>
</comment>
<dbReference type="OrthoDB" id="10253254at2759"/>
<feature type="compositionally biased region" description="Low complexity" evidence="12">
    <location>
        <begin position="1"/>
        <end position="10"/>
    </location>
</feature>
<feature type="transmembrane region" description="Helical" evidence="13">
    <location>
        <begin position="991"/>
        <end position="1014"/>
    </location>
</feature>
<dbReference type="SMART" id="SM00490">
    <property type="entry name" value="HELICc"/>
    <property type="match status" value="1"/>
</dbReference>
<evidence type="ECO:0000256" key="7">
    <source>
        <dbReference type="ARBA" id="ARBA00022806"/>
    </source>
</evidence>
<keyword evidence="9" id="KW-0508">mRNA splicing</keyword>
<feature type="transmembrane region" description="Helical" evidence="13">
    <location>
        <begin position="1543"/>
        <end position="1563"/>
    </location>
</feature>
<dbReference type="InterPro" id="IPR011709">
    <property type="entry name" value="DEAD-box_helicase_OB_fold"/>
</dbReference>
<dbReference type="PANTHER" id="PTHR18934">
    <property type="entry name" value="ATP-DEPENDENT RNA HELICASE"/>
    <property type="match status" value="1"/>
</dbReference>
<evidence type="ECO:0000256" key="11">
    <source>
        <dbReference type="ARBA" id="ARBA00047984"/>
    </source>
</evidence>
<keyword evidence="18" id="KW-1185">Reference proteome</keyword>
<evidence type="ECO:0000313" key="18">
    <source>
        <dbReference type="Proteomes" id="UP000591131"/>
    </source>
</evidence>
<dbReference type="GO" id="GO:0008380">
    <property type="term" value="P:RNA splicing"/>
    <property type="evidence" value="ECO:0007669"/>
    <property type="project" value="UniProtKB-KW"/>
</dbReference>
<feature type="compositionally biased region" description="Basic and acidic residues" evidence="12">
    <location>
        <begin position="17"/>
        <end position="39"/>
    </location>
</feature>
<dbReference type="GO" id="GO:0022857">
    <property type="term" value="F:transmembrane transporter activity"/>
    <property type="evidence" value="ECO:0007669"/>
    <property type="project" value="InterPro"/>
</dbReference>
<keyword evidence="10" id="KW-0539">Nucleus</keyword>
<feature type="transmembrane region" description="Helical" evidence="13">
    <location>
        <begin position="1443"/>
        <end position="1462"/>
    </location>
</feature>
<dbReference type="Pfam" id="PF07717">
    <property type="entry name" value="OB_NTP_bind"/>
    <property type="match status" value="1"/>
</dbReference>
<feature type="region of interest" description="Disordered" evidence="12">
    <location>
        <begin position="1"/>
        <end position="39"/>
    </location>
</feature>
<proteinExistence type="predicted"/>
<sequence>MADKSSSSSSSHKRRREDKDDDGKQQHSGQSDEMRAAFERARVESRRAYLDKREADIEVLRRKQFRALDEVYSSGAADKRIRGELEQDKFLYDQALHNKSMRGKDLTGNYVMPDVQDEFEMKKGQLSQREQRVQALTRARYDDEVDKYEKSEQQLLEEKQMRAGAFKVSTLRDEGKKEEDPYQLILDNQIKFVESEIHGGDMSSVKLEGTKKEKLAKVKYLKTESGGVVKMEDGEVSKSALQRMSAKEKAALIAEARKVKLQHDRRSLPIFKYRDDLIDAVKTYPVLVLVGETGSGKTTQLPQYLHETGYTKFGKVGCTQPRRVAAMSVASRVSDEMGVKLGHEVGYSIRFEDKTSDSTVIKYMTDGMLLREFLGEPDLASYSVMIIDEAHERTLHTDILFGLVKDLLAFRKDFKVIISSATIDAQKFSVYFENAPIFNVPGRRFPVTIHYTIAPEANYIEAAVTTVLQIHLTQPLNGDVLVFMPGQQEIEDAMELITFRTRGLGSRMAELRVLPIYASLPTDMQAKIFEPTPPGARKAIIATNIAETSLTIDNIVYVVDPGFCKQTGYNPKTGMESLQEVPCSRASADQRAGRAGRVRAGKCFRLFTRWAFEHEMEAQNAPEILRTNLGGVVLMMKSIGIDDLLNFDFMDPPPPQTLAKALEQLYALQALSSTGQLTKLGRRMATLPMDPCMSKAILAADKLKCVDEVIVITAMLSVGNTIFFCPKDKKLHAEQARKSFQSPAGDHFTLLKVYRDWEGTNHSQHWCNENFVQYRSMTRARDIKEQIEHLTELVEVDRSSDPHNINAIRKSIAAGYFFNAARLNKNGSYRTVKSPHTVEIHPMSAMFKKAAQVVIYNELVLTTKEFMRNVIQVLPEELIEASPDYYKADDFGGQKNIKGIPKMANATAVSNKQLLRATPARLRVDFAIALLCIFTDFLGDNLLAPSYELFIREHGVPGMGFGLSTSIITMSFILGRCFASSVMGPISDHTGRWNTIMVCTFLMSVGFLLQALSWNFWSLVGFRLFTGFVGGTRVVIIVYITDWISERNMLTFWMSFIPIVSSVSSFVGPFLGGIVAEADPSQPLNPAYAGLALNACSFLLVLFFMRRSPHDGGFRLFKKNVGNKKSSSAAKPLNSVGPLVEWNAVLLWFIVCGISSAGTQGWSVLIVTIQKELGLSSLVIGSISGWCGIMIIIGQLVVLPILFHRLKLSEGAVVVFGFSLSLFIIILGFVSNVWVTIIIGSFFSLGIPLVMTMGFSIFSRLCDPSKKSLVVGLMALDLNAFKILSILLSGLLYDMSKWTPYFFLFCLVTIGLVTGFILIRVMPSALRRRSKVKVLLAATEISRSRCDINFEKRRSLHTRLAFANEETQGNVLALPYGRATEDELESVMAWLKACVFLPPRTVSHSKGDLVPDLLKSLLGRWTTRMLEHHGYVNWYECDGEIEMLLNADFAIALLCIFTDFLGDNLLAPSYELFIREHGVPGMGFGLSTSIITMSFILGRCFASSVMGPISDYTGRWNTIMVCTFLISIGFLLQALSWNFWSLVGFRLFTGFVGGTRVVIIVYITDWISERNMLTFWMSFIPIVSSVSSFVGPFLGGIVAEVKLIIHPDLQFHLFRPIPLNR</sequence>
<feature type="domain" description="Major facilitator superfamily (MFS) profile" evidence="14">
    <location>
        <begin position="1448"/>
        <end position="1621"/>
    </location>
</feature>
<keyword evidence="7" id="KW-0347">Helicase</keyword>
<feature type="transmembrane region" description="Helical" evidence="13">
    <location>
        <begin position="1020"/>
        <end position="1040"/>
    </location>
</feature>
<keyword evidence="13" id="KW-0812">Transmembrane</keyword>
<feature type="transmembrane region" description="Helical" evidence="13">
    <location>
        <begin position="1211"/>
        <end position="1231"/>
    </location>
</feature>
<evidence type="ECO:0000256" key="10">
    <source>
        <dbReference type="ARBA" id="ARBA00023242"/>
    </source>
</evidence>
<dbReference type="PROSITE" id="PS00690">
    <property type="entry name" value="DEAH_ATP_HELICASE"/>
    <property type="match status" value="1"/>
</dbReference>
<dbReference type="InterPro" id="IPR007502">
    <property type="entry name" value="Helicase-assoc_dom"/>
</dbReference>
<evidence type="ECO:0000256" key="1">
    <source>
        <dbReference type="ARBA" id="ARBA00004123"/>
    </source>
</evidence>
<keyword evidence="13" id="KW-0472">Membrane</keyword>
<dbReference type="GO" id="GO:0016787">
    <property type="term" value="F:hydrolase activity"/>
    <property type="evidence" value="ECO:0007669"/>
    <property type="project" value="UniProtKB-KW"/>
</dbReference>
<evidence type="ECO:0000256" key="2">
    <source>
        <dbReference type="ARBA" id="ARBA00004141"/>
    </source>
</evidence>
<keyword evidence="13" id="KW-1133">Transmembrane helix</keyword>
<dbReference type="PANTHER" id="PTHR18934:SF83">
    <property type="entry name" value="PRE-MRNA-SPLICING FACTOR ATP-DEPENDENT RNA HELICASE DHX16"/>
    <property type="match status" value="1"/>
</dbReference>
<dbReference type="SUPFAM" id="SSF103473">
    <property type="entry name" value="MFS general substrate transporter"/>
    <property type="match status" value="2"/>
</dbReference>
<dbReference type="CDD" id="cd18791">
    <property type="entry name" value="SF2_C_RHA"/>
    <property type="match status" value="1"/>
</dbReference>
<evidence type="ECO:0000256" key="3">
    <source>
        <dbReference type="ARBA" id="ARBA00012552"/>
    </source>
</evidence>
<feature type="transmembrane region" description="Helical" evidence="13">
    <location>
        <begin position="1237"/>
        <end position="1258"/>
    </location>
</feature>